<comment type="caution">
    <text evidence="2">The sequence shown here is derived from an EMBL/GenBank/DDBJ whole genome shotgun (WGS) entry which is preliminary data.</text>
</comment>
<dbReference type="Proteomes" id="UP001141806">
    <property type="component" value="Unassembled WGS sequence"/>
</dbReference>
<dbReference type="Gene3D" id="3.10.20.90">
    <property type="entry name" value="Phosphatidylinositol 3-kinase Catalytic Subunit, Chain A, domain 1"/>
    <property type="match status" value="1"/>
</dbReference>
<sequence>MTMVPVPTTLFNQQHYDGGGGGGDVGIGGAACGDCYDKGGSFGLLMSQIEAGGYEYGNPCREVQACIGSDLTGHNHMAEDESRTSSLNEAGSSSKGGGGGGGGDDEGWLQLGIGGARRIDPKLQEPLEPTTTRRPGLVVELDLLAPRSDRGGGAGGGGSNNSTSSAGAQHMVNKAMDPIFCRHEFRTPRLPMATVATTTTTTTPPPLFLQHQFPNLIPRAISLPSLSFPHHPEIAWGFNRPNPNHPPWTPSPSSPSSSATPSSSILPGPYYARPFQHPAGGLDVAGPSSGSNVRVIDAPSRPQSGVWFVLQASQNQTKEPFLPQIPRSFLRIKDGRMTVRLLMKYLVNKLRLDSESEVEITCRGQQLLPLMTLQHVRDNIWSSSRDTVTLLPDSSTTDHVMILHYGRST</sequence>
<accession>A0A9Q0KMV5</accession>
<feature type="region of interest" description="Disordered" evidence="1">
    <location>
        <begin position="74"/>
        <end position="110"/>
    </location>
</feature>
<evidence type="ECO:0000313" key="2">
    <source>
        <dbReference type="EMBL" id="KAJ4973399.1"/>
    </source>
</evidence>
<protein>
    <submittedName>
        <fullName evidence="2">Uncharacterized protein</fullName>
    </submittedName>
</protein>
<dbReference type="PANTHER" id="PTHR47290">
    <property type="entry name" value="RING FINGER PROTEIN"/>
    <property type="match status" value="1"/>
</dbReference>
<evidence type="ECO:0000313" key="3">
    <source>
        <dbReference type="Proteomes" id="UP001141806"/>
    </source>
</evidence>
<organism evidence="2 3">
    <name type="scientific">Protea cynaroides</name>
    <dbReference type="NCBI Taxonomy" id="273540"/>
    <lineage>
        <taxon>Eukaryota</taxon>
        <taxon>Viridiplantae</taxon>
        <taxon>Streptophyta</taxon>
        <taxon>Embryophyta</taxon>
        <taxon>Tracheophyta</taxon>
        <taxon>Spermatophyta</taxon>
        <taxon>Magnoliopsida</taxon>
        <taxon>Proteales</taxon>
        <taxon>Proteaceae</taxon>
        <taxon>Protea</taxon>
    </lineage>
</organism>
<evidence type="ECO:0000256" key="1">
    <source>
        <dbReference type="SAM" id="MobiDB-lite"/>
    </source>
</evidence>
<dbReference type="InterPro" id="IPR044171">
    <property type="entry name" value="LAX2-like"/>
</dbReference>
<dbReference type="PANTHER" id="PTHR47290:SF4">
    <property type="entry name" value="RING FINGER PROTEIN"/>
    <property type="match status" value="1"/>
</dbReference>
<feature type="region of interest" description="Disordered" evidence="1">
    <location>
        <begin position="146"/>
        <end position="166"/>
    </location>
</feature>
<dbReference type="AlphaFoldDB" id="A0A9Q0KMV5"/>
<dbReference type="EMBL" id="JAMYWD010000004">
    <property type="protein sequence ID" value="KAJ4973399.1"/>
    <property type="molecule type" value="Genomic_DNA"/>
</dbReference>
<reference evidence="2" key="1">
    <citation type="journal article" date="2023" name="Plant J.">
        <title>The genome of the king protea, Protea cynaroides.</title>
        <authorList>
            <person name="Chang J."/>
            <person name="Duong T.A."/>
            <person name="Schoeman C."/>
            <person name="Ma X."/>
            <person name="Roodt D."/>
            <person name="Barker N."/>
            <person name="Li Z."/>
            <person name="Van de Peer Y."/>
            <person name="Mizrachi E."/>
        </authorList>
    </citation>
    <scope>NUCLEOTIDE SEQUENCE</scope>
    <source>
        <tissue evidence="2">Young leaves</tissue>
    </source>
</reference>
<name>A0A9Q0KMV5_9MAGN</name>
<dbReference type="OrthoDB" id="1932457at2759"/>
<gene>
    <name evidence="2" type="ORF">NE237_006573</name>
</gene>
<proteinExistence type="predicted"/>
<keyword evidence="3" id="KW-1185">Reference proteome</keyword>